<dbReference type="GO" id="GO:0016020">
    <property type="term" value="C:membrane"/>
    <property type="evidence" value="ECO:0007669"/>
    <property type="project" value="UniProtKB-SubCell"/>
</dbReference>
<keyword evidence="4" id="KW-0029">Amino-acid transport</keyword>
<reference evidence="10 11" key="1">
    <citation type="journal article" date="2023" name="IMA Fungus">
        <title>Comparative genomic study of the Penicillium genus elucidates a diverse pangenome and 15 lateral gene transfer events.</title>
        <authorList>
            <person name="Petersen C."/>
            <person name="Sorensen T."/>
            <person name="Nielsen M.R."/>
            <person name="Sondergaard T.E."/>
            <person name="Sorensen J.L."/>
            <person name="Fitzpatrick D.A."/>
            <person name="Frisvad J.C."/>
            <person name="Nielsen K.L."/>
        </authorList>
    </citation>
    <scope>NUCLEOTIDE SEQUENCE [LARGE SCALE GENOMIC DNA]</scope>
    <source>
        <strain evidence="10 11">IBT 35679</strain>
    </source>
</reference>
<evidence type="ECO:0000259" key="9">
    <source>
        <dbReference type="Pfam" id="PF00324"/>
    </source>
</evidence>
<feature type="domain" description="Amino acid permease/ SLC12A" evidence="9">
    <location>
        <begin position="1"/>
        <end position="465"/>
    </location>
</feature>
<dbReference type="GO" id="GO:0015171">
    <property type="term" value="F:amino acid transmembrane transporter activity"/>
    <property type="evidence" value="ECO:0007669"/>
    <property type="project" value="TreeGrafter"/>
</dbReference>
<proteinExistence type="predicted"/>
<evidence type="ECO:0000313" key="11">
    <source>
        <dbReference type="Proteomes" id="UP001220324"/>
    </source>
</evidence>
<organism evidence="10 11">
    <name type="scientific">Penicillium frequentans</name>
    <dbReference type="NCBI Taxonomy" id="3151616"/>
    <lineage>
        <taxon>Eukaryota</taxon>
        <taxon>Fungi</taxon>
        <taxon>Dikarya</taxon>
        <taxon>Ascomycota</taxon>
        <taxon>Pezizomycotina</taxon>
        <taxon>Eurotiomycetes</taxon>
        <taxon>Eurotiomycetidae</taxon>
        <taxon>Eurotiales</taxon>
        <taxon>Aspergillaceae</taxon>
        <taxon>Penicillium</taxon>
    </lineage>
</organism>
<feature type="region of interest" description="Disordered" evidence="7">
    <location>
        <begin position="486"/>
        <end position="506"/>
    </location>
</feature>
<feature type="transmembrane region" description="Helical" evidence="8">
    <location>
        <begin position="137"/>
        <end position="159"/>
    </location>
</feature>
<evidence type="ECO:0000256" key="4">
    <source>
        <dbReference type="ARBA" id="ARBA00022970"/>
    </source>
</evidence>
<protein>
    <recommendedName>
        <fullName evidence="9">Amino acid permease/ SLC12A domain-containing protein</fullName>
    </recommendedName>
</protein>
<feature type="transmembrane region" description="Helical" evidence="8">
    <location>
        <begin position="413"/>
        <end position="435"/>
    </location>
</feature>
<feature type="transmembrane region" description="Helical" evidence="8">
    <location>
        <begin position="447"/>
        <end position="464"/>
    </location>
</feature>
<evidence type="ECO:0000313" key="10">
    <source>
        <dbReference type="EMBL" id="KAJ5525787.1"/>
    </source>
</evidence>
<dbReference type="PANTHER" id="PTHR43341:SF34">
    <property type="entry name" value="TRANSPORTER, PUTATIVE (EUROFUNG)-RELATED"/>
    <property type="match status" value="1"/>
</dbReference>
<dbReference type="Gene3D" id="1.20.1740.10">
    <property type="entry name" value="Amino acid/polyamine transporter I"/>
    <property type="match status" value="1"/>
</dbReference>
<evidence type="ECO:0000256" key="2">
    <source>
        <dbReference type="ARBA" id="ARBA00022448"/>
    </source>
</evidence>
<dbReference type="EMBL" id="JAQIZZ010000008">
    <property type="protein sequence ID" value="KAJ5525787.1"/>
    <property type="molecule type" value="Genomic_DNA"/>
</dbReference>
<feature type="transmembrane region" description="Helical" evidence="8">
    <location>
        <begin position="340"/>
        <end position="358"/>
    </location>
</feature>
<keyword evidence="11" id="KW-1185">Reference proteome</keyword>
<comment type="subcellular location">
    <subcellularLocation>
        <location evidence="1">Membrane</location>
        <topology evidence="1">Multi-pass membrane protein</topology>
    </subcellularLocation>
</comment>
<evidence type="ECO:0000256" key="1">
    <source>
        <dbReference type="ARBA" id="ARBA00004141"/>
    </source>
</evidence>
<keyword evidence="6 8" id="KW-0472">Membrane</keyword>
<dbReference type="PROSITE" id="PS00218">
    <property type="entry name" value="AMINO_ACID_PERMEASE_1"/>
    <property type="match status" value="1"/>
</dbReference>
<feature type="transmembrane region" description="Helical" evidence="8">
    <location>
        <begin position="107"/>
        <end position="125"/>
    </location>
</feature>
<sequence>MAIGPTLGTGLFLAGGQALAVGGPASLLVAYIILSLLVYFMATSVAEVATYKPSRHGAVVMHGFQYMSNSLGFATACVRWYTMAMFVPYEVTTAMVNIGLWSAGSRVAIWLILITVIIVASNFLPDRLFKSSERVFYRIKIGTLACLLVLSLLIALGGATGHSRWGFQYWKKPGAMHEYLVRGLPGKLLGLLQCVHLSTAAFTFAPELIVQRAEQREAADQPEIPESIQPAANSKIPRRVFGDVCQTVLPYILTALAMGVMAPYDNPLLTNNGAGAGLSPFVIGINTARIRILPVAATLAILLSSVTSAQSYLYLASRSLHALADAGHAPTMFKSRNHWGVPWVAVVFTATFTILAFLSVATSSSTMTTYFILFVNSSGYLSWVLSCVIYRQFRVRLHANRTNTAYRHALQPVGTSIGFALSILLLLSNGLISAVPGNHNGPRGARIMMAYISMPLFGLLYAVHRFGDTVPCPTSEESRMKQATINPETNHCPRPRVPNGRSFQSPTTVDLDQVWTMAREA</sequence>
<dbReference type="Proteomes" id="UP001220324">
    <property type="component" value="Unassembled WGS sequence"/>
</dbReference>
<gene>
    <name evidence="10" type="ORF">N7494_012437</name>
</gene>
<evidence type="ECO:0000256" key="7">
    <source>
        <dbReference type="SAM" id="MobiDB-lite"/>
    </source>
</evidence>
<feature type="transmembrane region" description="Helical" evidence="8">
    <location>
        <begin position="370"/>
        <end position="393"/>
    </location>
</feature>
<comment type="caution">
    <text evidence="10">The sequence shown here is derived from an EMBL/GenBank/DDBJ whole genome shotgun (WGS) entry which is preliminary data.</text>
</comment>
<dbReference type="AlphaFoldDB" id="A0AAD6GB54"/>
<keyword evidence="3 8" id="KW-0812">Transmembrane</keyword>
<dbReference type="PANTHER" id="PTHR43341">
    <property type="entry name" value="AMINO ACID PERMEASE"/>
    <property type="match status" value="1"/>
</dbReference>
<feature type="transmembrane region" description="Helical" evidence="8">
    <location>
        <begin position="292"/>
        <end position="315"/>
    </location>
</feature>
<dbReference type="InterPro" id="IPR050524">
    <property type="entry name" value="APC_YAT"/>
</dbReference>
<feature type="transmembrane region" description="Helical" evidence="8">
    <location>
        <begin position="70"/>
        <end position="87"/>
    </location>
</feature>
<name>A0AAD6GB54_9EURO</name>
<dbReference type="PIRSF" id="PIRSF006060">
    <property type="entry name" value="AA_transporter"/>
    <property type="match status" value="1"/>
</dbReference>
<accession>A0AAD6GB54</accession>
<dbReference type="InterPro" id="IPR004840">
    <property type="entry name" value="Amino_acid_permease_CS"/>
</dbReference>
<evidence type="ECO:0000256" key="6">
    <source>
        <dbReference type="ARBA" id="ARBA00023136"/>
    </source>
</evidence>
<evidence type="ECO:0000256" key="5">
    <source>
        <dbReference type="ARBA" id="ARBA00022989"/>
    </source>
</evidence>
<keyword evidence="2" id="KW-0813">Transport</keyword>
<dbReference type="InterPro" id="IPR004841">
    <property type="entry name" value="AA-permease/SLC12A_dom"/>
</dbReference>
<dbReference type="Pfam" id="PF00324">
    <property type="entry name" value="AA_permease"/>
    <property type="match status" value="1"/>
</dbReference>
<feature type="transmembrane region" description="Helical" evidence="8">
    <location>
        <begin position="28"/>
        <end position="49"/>
    </location>
</feature>
<evidence type="ECO:0000256" key="3">
    <source>
        <dbReference type="ARBA" id="ARBA00022692"/>
    </source>
</evidence>
<feature type="transmembrane region" description="Helical" evidence="8">
    <location>
        <begin position="188"/>
        <end position="210"/>
    </location>
</feature>
<evidence type="ECO:0000256" key="8">
    <source>
        <dbReference type="SAM" id="Phobius"/>
    </source>
</evidence>
<keyword evidence="5 8" id="KW-1133">Transmembrane helix</keyword>